<dbReference type="Proteomes" id="UP000293296">
    <property type="component" value="Chromosome"/>
</dbReference>
<organism evidence="1 2">
    <name type="scientific">Solidesulfovibrio carbinolicus</name>
    <dbReference type="NCBI Taxonomy" id="296842"/>
    <lineage>
        <taxon>Bacteria</taxon>
        <taxon>Pseudomonadati</taxon>
        <taxon>Thermodesulfobacteriota</taxon>
        <taxon>Desulfovibrionia</taxon>
        <taxon>Desulfovibrionales</taxon>
        <taxon>Desulfovibrionaceae</taxon>
        <taxon>Solidesulfovibrio</taxon>
    </lineage>
</organism>
<dbReference type="Pfam" id="PF14196">
    <property type="entry name" value="ATC_hydrolase"/>
    <property type="match status" value="1"/>
</dbReference>
<evidence type="ECO:0000313" key="2">
    <source>
        <dbReference type="Proteomes" id="UP000293296"/>
    </source>
</evidence>
<name>A0A4P6I134_9BACT</name>
<reference evidence="1 2" key="1">
    <citation type="submission" date="2018-02" db="EMBL/GenBank/DDBJ databases">
        <title>Genome sequence of Desulfovibrio carbinolicus DSM 3852.</title>
        <authorList>
            <person name="Wilbanks E."/>
            <person name="Skennerton C.T."/>
            <person name="Orphan V.J."/>
        </authorList>
    </citation>
    <scope>NUCLEOTIDE SEQUENCE [LARGE SCALE GENOMIC DNA]</scope>
    <source>
        <strain evidence="1 2">DSM 3852</strain>
    </source>
</reference>
<gene>
    <name evidence="1" type="ORF">C3Y92_09635</name>
</gene>
<dbReference type="KEGG" id="dcb:C3Y92_09635"/>
<dbReference type="EMBL" id="CP026538">
    <property type="protein sequence ID" value="QAZ67469.1"/>
    <property type="molecule type" value="Genomic_DNA"/>
</dbReference>
<keyword evidence="2" id="KW-1185">Reference proteome</keyword>
<evidence type="ECO:0008006" key="3">
    <source>
        <dbReference type="Google" id="ProtNLM"/>
    </source>
</evidence>
<dbReference type="OrthoDB" id="9805176at2"/>
<proteinExistence type="predicted"/>
<dbReference type="AlphaFoldDB" id="A0A4P6I134"/>
<dbReference type="InterPro" id="IPR026002">
    <property type="entry name" value="ATC_hydrolase-like"/>
</dbReference>
<evidence type="ECO:0000313" key="1">
    <source>
        <dbReference type="EMBL" id="QAZ67469.1"/>
    </source>
</evidence>
<accession>A0A4P6I134</accession>
<sequence>MSAMIPSEVTLLERRRIEAAMLADVYAVLVERLGRDAALAVIEDTVARAARAAGQAFAALAPGGPNLAHFATVSAIWQRGGALEIVNERREPGRVSFDVARCRYAESYREMGLPEELAVRVSCLRDAAFAAGYSPCLTLDRPATIASGAKTCPFTFTWNDA</sequence>
<protein>
    <recommendedName>
        <fullName evidence="3">2-amino-thiazoline-4-carboxylic acid hydrolase</fullName>
    </recommendedName>
</protein>
<dbReference type="RefSeq" id="WP_129352092.1">
    <property type="nucleotide sequence ID" value="NZ_CP026538.1"/>
</dbReference>